<dbReference type="STRING" id="700598.Niako_3057"/>
<dbReference type="HOGENOM" id="CLU_1711303_0_0_10"/>
<reference evidence="1 2" key="1">
    <citation type="submission" date="2011-12" db="EMBL/GenBank/DDBJ databases">
        <title>The complete genome of Niastella koreensis GR20-10.</title>
        <authorList>
            <consortium name="US DOE Joint Genome Institute (JGI-PGF)"/>
            <person name="Lucas S."/>
            <person name="Han J."/>
            <person name="Lapidus A."/>
            <person name="Bruce D."/>
            <person name="Goodwin L."/>
            <person name="Pitluck S."/>
            <person name="Peters L."/>
            <person name="Kyrpides N."/>
            <person name="Mavromatis K."/>
            <person name="Ivanova N."/>
            <person name="Mikhailova N."/>
            <person name="Davenport K."/>
            <person name="Saunders E."/>
            <person name="Detter J.C."/>
            <person name="Tapia R."/>
            <person name="Han C."/>
            <person name="Land M."/>
            <person name="Hauser L."/>
            <person name="Markowitz V."/>
            <person name="Cheng J.-F."/>
            <person name="Hugenholtz P."/>
            <person name="Woyke T."/>
            <person name="Wu D."/>
            <person name="Tindall B."/>
            <person name="Pomrenke H."/>
            <person name="Brambilla E."/>
            <person name="Klenk H.-P."/>
            <person name="Eisen J.A."/>
        </authorList>
    </citation>
    <scope>NUCLEOTIDE SEQUENCE [LARGE SCALE GENOMIC DNA]</scope>
    <source>
        <strain evidence="2">DSM 17620 / KACC 11465 / NBRC 106392 / GR20-10</strain>
    </source>
</reference>
<dbReference type="EMBL" id="CP003178">
    <property type="protein sequence ID" value="AEV99387.1"/>
    <property type="molecule type" value="Genomic_DNA"/>
</dbReference>
<sequence>MRLIIIICISLIVCNKCYCQDTLYRSEIQETLKDLYKDSTSFRSYNNLPKYVRSYMNQRFEGTFRLSKHKFNASDIGSMRHSRKYMYAAGSKGVYVVGYEHGGYAYHCHAIIFRTNGKQVVNMYNLVTPKHGVSELAHIIEYGEYRYQRYDDY</sequence>
<organism evidence="1 2">
    <name type="scientific">Niastella koreensis (strain DSM 17620 / KACC 11465 / NBRC 106392 / GR20-10)</name>
    <dbReference type="NCBI Taxonomy" id="700598"/>
    <lineage>
        <taxon>Bacteria</taxon>
        <taxon>Pseudomonadati</taxon>
        <taxon>Bacteroidota</taxon>
        <taxon>Chitinophagia</taxon>
        <taxon>Chitinophagales</taxon>
        <taxon>Chitinophagaceae</taxon>
        <taxon>Niastella</taxon>
    </lineage>
</organism>
<gene>
    <name evidence="1" type="ordered locus">Niako_3057</name>
</gene>
<dbReference type="AlphaFoldDB" id="G8TDE7"/>
<name>G8TDE7_NIAKG</name>
<evidence type="ECO:0000313" key="2">
    <source>
        <dbReference type="Proteomes" id="UP000005438"/>
    </source>
</evidence>
<accession>G8TDE7</accession>
<dbReference type="Proteomes" id="UP000005438">
    <property type="component" value="Chromosome"/>
</dbReference>
<proteinExistence type="predicted"/>
<protein>
    <submittedName>
        <fullName evidence="1">Uncharacterized protein</fullName>
    </submittedName>
</protein>
<dbReference type="KEGG" id="nko:Niako_3057"/>
<evidence type="ECO:0000313" key="1">
    <source>
        <dbReference type="EMBL" id="AEV99387.1"/>
    </source>
</evidence>